<evidence type="ECO:0000259" key="1">
    <source>
        <dbReference type="PROSITE" id="PS51186"/>
    </source>
</evidence>
<organism evidence="2 3">
    <name type="scientific">Acinetobacter chinensis</name>
    <dbReference type="NCBI Taxonomy" id="2004650"/>
    <lineage>
        <taxon>Bacteria</taxon>
        <taxon>Pseudomonadati</taxon>
        <taxon>Pseudomonadota</taxon>
        <taxon>Gammaproteobacteria</taxon>
        <taxon>Moraxellales</taxon>
        <taxon>Moraxellaceae</taxon>
        <taxon>Acinetobacter</taxon>
    </lineage>
</organism>
<reference evidence="3" key="1">
    <citation type="submission" date="2018-09" db="EMBL/GenBank/DDBJ databases">
        <title>The complete genome of Acinetobacter sp. strain WCHAc010005.</title>
        <authorList>
            <person name="Hu Y."/>
            <person name="Long H."/>
            <person name="Feng Y."/>
            <person name="Zong Z."/>
        </authorList>
    </citation>
    <scope>NUCLEOTIDE SEQUENCE [LARGE SCALE GENOMIC DNA]</scope>
    <source>
        <strain evidence="3">WCHAc010005</strain>
    </source>
</reference>
<dbReference type="PANTHER" id="PTHR43451:SF1">
    <property type="entry name" value="ACETYLTRANSFERASE"/>
    <property type="match status" value="1"/>
</dbReference>
<evidence type="ECO:0000313" key="3">
    <source>
        <dbReference type="Proteomes" id="UP000263753"/>
    </source>
</evidence>
<keyword evidence="2" id="KW-0808">Transferase</keyword>
<dbReference type="EMBL" id="CP032134">
    <property type="protein sequence ID" value="AXY57473.1"/>
    <property type="molecule type" value="Genomic_DNA"/>
</dbReference>
<dbReference type="InterPro" id="IPR052564">
    <property type="entry name" value="N-acetyltrans/Recomb-assoc"/>
</dbReference>
<dbReference type="PROSITE" id="PS51186">
    <property type="entry name" value="GNAT"/>
    <property type="match status" value="1"/>
</dbReference>
<gene>
    <name evidence="2" type="ORF">CDG60_13400</name>
</gene>
<dbReference type="Gene3D" id="3.40.630.30">
    <property type="match status" value="1"/>
</dbReference>
<dbReference type="CDD" id="cd04301">
    <property type="entry name" value="NAT_SF"/>
    <property type="match status" value="1"/>
</dbReference>
<proteinExistence type="predicted"/>
<dbReference type="GO" id="GO:0016747">
    <property type="term" value="F:acyltransferase activity, transferring groups other than amino-acyl groups"/>
    <property type="evidence" value="ECO:0007669"/>
    <property type="project" value="InterPro"/>
</dbReference>
<dbReference type="InterPro" id="IPR016181">
    <property type="entry name" value="Acyl_CoA_acyltransferase"/>
</dbReference>
<sequence>MIRPAQIQDISQILQVIHNSIRSCIQDHQRHEPSIQQLLESKTQHSLLMSMHYNDSWVYTIQERVVGFIMISDQGEIIMNYVASEAQKQGIGAALMQNIIELIKPKKLAGITIHSTHTAKDFYLKQGFKVTAQSTATISMHKTLKHEKQPYPDPTFSVLS</sequence>
<protein>
    <submittedName>
        <fullName evidence="2">GNAT family N-acetyltransferase</fullName>
    </submittedName>
</protein>
<name>A0A3B7M4A4_9GAMM</name>
<dbReference type="InterPro" id="IPR000182">
    <property type="entry name" value="GNAT_dom"/>
</dbReference>
<dbReference type="SUPFAM" id="SSF55729">
    <property type="entry name" value="Acyl-CoA N-acyltransferases (Nat)"/>
    <property type="match status" value="1"/>
</dbReference>
<dbReference type="KEGG" id="achi:CDG60_13400"/>
<dbReference type="AlphaFoldDB" id="A0A3B7M4A4"/>
<dbReference type="PANTHER" id="PTHR43451">
    <property type="entry name" value="ACETYLTRANSFERASE (GNAT) FAMILY PROTEIN"/>
    <property type="match status" value="1"/>
</dbReference>
<accession>A0A3B7M4A4</accession>
<dbReference type="Pfam" id="PF13673">
    <property type="entry name" value="Acetyltransf_10"/>
    <property type="match status" value="1"/>
</dbReference>
<dbReference type="Proteomes" id="UP000263753">
    <property type="component" value="Chromosome"/>
</dbReference>
<evidence type="ECO:0000313" key="2">
    <source>
        <dbReference type="EMBL" id="AXY57473.1"/>
    </source>
</evidence>
<feature type="domain" description="N-acetyltransferase" evidence="1">
    <location>
        <begin position="1"/>
        <end position="145"/>
    </location>
</feature>
<dbReference type="RefSeq" id="WP_087511956.1">
    <property type="nucleotide sequence ID" value="NZ_CP032134.1"/>
</dbReference>